<organism evidence="1 2">
    <name type="scientific">Phytophthora megakarya</name>
    <dbReference type="NCBI Taxonomy" id="4795"/>
    <lineage>
        <taxon>Eukaryota</taxon>
        <taxon>Sar</taxon>
        <taxon>Stramenopiles</taxon>
        <taxon>Oomycota</taxon>
        <taxon>Peronosporomycetes</taxon>
        <taxon>Peronosporales</taxon>
        <taxon>Peronosporaceae</taxon>
        <taxon>Phytophthora</taxon>
    </lineage>
</organism>
<evidence type="ECO:0000313" key="2">
    <source>
        <dbReference type="Proteomes" id="UP000198211"/>
    </source>
</evidence>
<proteinExistence type="predicted"/>
<evidence type="ECO:0000313" key="1">
    <source>
        <dbReference type="EMBL" id="OWZ14691.1"/>
    </source>
</evidence>
<dbReference type="EMBL" id="NBNE01001282">
    <property type="protein sequence ID" value="OWZ14691.1"/>
    <property type="molecule type" value="Genomic_DNA"/>
</dbReference>
<dbReference type="Proteomes" id="UP000198211">
    <property type="component" value="Unassembled WGS sequence"/>
</dbReference>
<name>A0A225WAE7_9STRA</name>
<sequence length="58" mass="6345">MICCRINCELRCSSTQVSLRNPSRKTPFQTPHALQCGLLVVGKDVSGAVSCVQCQFCQ</sequence>
<dbReference type="AlphaFoldDB" id="A0A225WAE7"/>
<gene>
    <name evidence="1" type="ORF">PHMEG_00011795</name>
</gene>
<accession>A0A225WAE7</accession>
<keyword evidence="2" id="KW-1185">Reference proteome</keyword>
<reference evidence="2" key="1">
    <citation type="submission" date="2017-03" db="EMBL/GenBank/DDBJ databases">
        <title>Phytopthora megakarya and P. palmivora, two closely related causual agents of cacao black pod achieved similar genome size and gene model numbers by different mechanisms.</title>
        <authorList>
            <person name="Ali S."/>
            <person name="Shao J."/>
            <person name="Larry D.J."/>
            <person name="Kronmiller B."/>
            <person name="Shen D."/>
            <person name="Strem M.D."/>
            <person name="Melnick R.L."/>
            <person name="Guiltinan M.J."/>
            <person name="Tyler B.M."/>
            <person name="Meinhardt L.W."/>
            <person name="Bailey B.A."/>
        </authorList>
    </citation>
    <scope>NUCLEOTIDE SEQUENCE [LARGE SCALE GENOMIC DNA]</scope>
    <source>
        <strain evidence="2">zdho120</strain>
    </source>
</reference>
<protein>
    <submittedName>
        <fullName evidence="1">Uncharacterized protein</fullName>
    </submittedName>
</protein>
<comment type="caution">
    <text evidence="1">The sequence shown here is derived from an EMBL/GenBank/DDBJ whole genome shotgun (WGS) entry which is preliminary data.</text>
</comment>